<dbReference type="Proteomes" id="UP000674234">
    <property type="component" value="Unassembled WGS sequence"/>
</dbReference>
<dbReference type="AlphaFoldDB" id="A0A941AKD6"/>
<gene>
    <name evidence="1" type="ORF">JOL79_26625</name>
</gene>
<keyword evidence="2" id="KW-1185">Reference proteome</keyword>
<reference evidence="1" key="1">
    <citation type="submission" date="2021-02" db="EMBL/GenBank/DDBJ databases">
        <title>Draft genome sequence of Microbispora sp. RL4-1S isolated from rice leaves in Thailand.</title>
        <authorList>
            <person name="Muangham S."/>
            <person name="Duangmal K."/>
        </authorList>
    </citation>
    <scope>NUCLEOTIDE SEQUENCE</scope>
    <source>
        <strain evidence="1">RL4-1S</strain>
    </source>
</reference>
<evidence type="ECO:0000313" key="1">
    <source>
        <dbReference type="EMBL" id="MBP2707365.1"/>
    </source>
</evidence>
<evidence type="ECO:0000313" key="2">
    <source>
        <dbReference type="Proteomes" id="UP000674234"/>
    </source>
</evidence>
<dbReference type="RefSeq" id="WP_210158639.1">
    <property type="nucleotide sequence ID" value="NZ_JAFCNB010000019.1"/>
</dbReference>
<comment type="caution">
    <text evidence="1">The sequence shown here is derived from an EMBL/GenBank/DDBJ whole genome shotgun (WGS) entry which is preliminary data.</text>
</comment>
<dbReference type="EMBL" id="JAFCNB010000019">
    <property type="protein sequence ID" value="MBP2707365.1"/>
    <property type="molecule type" value="Genomic_DNA"/>
</dbReference>
<name>A0A941AKD6_9ACTN</name>
<sequence>MAAAQQPSGQLGERLAGEVDRTCEQRGVAGFRDDQDAAMLALVTDGAGGRPAVQCGVEPDTLVAAARLLVAAVGGCWPPRRHQLPDDRAAACRVKCSARAVILPR</sequence>
<proteinExistence type="predicted"/>
<organism evidence="1 2">
    <name type="scientific">Microbispora oryzae</name>
    <dbReference type="NCBI Taxonomy" id="2806554"/>
    <lineage>
        <taxon>Bacteria</taxon>
        <taxon>Bacillati</taxon>
        <taxon>Actinomycetota</taxon>
        <taxon>Actinomycetes</taxon>
        <taxon>Streptosporangiales</taxon>
        <taxon>Streptosporangiaceae</taxon>
        <taxon>Microbispora</taxon>
    </lineage>
</organism>
<accession>A0A941AKD6</accession>
<protein>
    <submittedName>
        <fullName evidence="1">Uncharacterized protein</fullName>
    </submittedName>
</protein>